<protein>
    <submittedName>
        <fullName evidence="1">Uncharacterized protein</fullName>
    </submittedName>
</protein>
<gene>
    <name evidence="1" type="ORF">G443_004583</name>
</gene>
<comment type="caution">
    <text evidence="1">The sequence shown here is derived from an EMBL/GenBank/DDBJ whole genome shotgun (WGS) entry which is preliminary data.</text>
</comment>
<keyword evidence="2" id="KW-1185">Reference proteome</keyword>
<dbReference type="EMBL" id="AUBJ02000001">
    <property type="protein sequence ID" value="MCP2334313.1"/>
    <property type="molecule type" value="Genomic_DNA"/>
</dbReference>
<name>A0ABT1JP58_ACTCY</name>
<evidence type="ECO:0000313" key="1">
    <source>
        <dbReference type="EMBL" id="MCP2334313.1"/>
    </source>
</evidence>
<proteinExistence type="predicted"/>
<reference evidence="1 2" key="1">
    <citation type="submission" date="2013-07" db="EMBL/GenBank/DDBJ databases">
        <authorList>
            <consortium name="DOE Joint Genome Institute"/>
            <person name="Reeve W."/>
            <person name="Huntemann M."/>
            <person name="Han J."/>
            <person name="Chen A."/>
            <person name="Kyrpides N."/>
            <person name="Mavromatis K."/>
            <person name="Markowitz V."/>
            <person name="Palaniappan K."/>
            <person name="Ivanova N."/>
            <person name="Schaumberg A."/>
            <person name="Pati A."/>
            <person name="Liolios K."/>
            <person name="Nordberg H.P."/>
            <person name="Cantor M.N."/>
            <person name="Hua S.X."/>
            <person name="Woyke T."/>
        </authorList>
    </citation>
    <scope>NUCLEOTIDE SEQUENCE [LARGE SCALE GENOMIC DNA]</scope>
    <source>
        <strain evidence="1 2">DSM 43889</strain>
    </source>
</reference>
<dbReference type="Proteomes" id="UP000791080">
    <property type="component" value="Unassembled WGS sequence"/>
</dbReference>
<reference evidence="1 2" key="2">
    <citation type="submission" date="2022-06" db="EMBL/GenBank/DDBJ databases">
        <title>Genomic Encyclopedia of Type Strains, Phase I: the one thousand microbial genomes (KMG-I) project.</title>
        <authorList>
            <person name="Kyrpides N."/>
        </authorList>
    </citation>
    <scope>NUCLEOTIDE SEQUENCE [LARGE SCALE GENOMIC DNA]</scope>
    <source>
        <strain evidence="1 2">DSM 43889</strain>
    </source>
</reference>
<organism evidence="1 2">
    <name type="scientific">Actinoalloteichus caeruleus DSM 43889</name>
    <dbReference type="NCBI Taxonomy" id="1120930"/>
    <lineage>
        <taxon>Bacteria</taxon>
        <taxon>Bacillati</taxon>
        <taxon>Actinomycetota</taxon>
        <taxon>Actinomycetes</taxon>
        <taxon>Pseudonocardiales</taxon>
        <taxon>Pseudonocardiaceae</taxon>
        <taxon>Actinoalloteichus</taxon>
        <taxon>Actinoalloteichus cyanogriseus</taxon>
    </lineage>
</organism>
<evidence type="ECO:0000313" key="2">
    <source>
        <dbReference type="Proteomes" id="UP000791080"/>
    </source>
</evidence>
<dbReference type="RefSeq" id="WP_051314204.1">
    <property type="nucleotide sequence ID" value="NZ_AUBJ02000001.1"/>
</dbReference>
<accession>A0ABT1JP58</accession>
<sequence>MAGRWITKNGRKIFIEDSRGSRKAGPVVAAAATVTLMGAASVGTTGGTLFGGGQVVTGAGNQAVARVIQTRLPNARKAARNGQRTTAWKELRVTQRHKKRSRRHTNCARHSFGQVRTFFQTTPCQSLRRQLFSVRDEHGNDVAVSIAWVRMRDAAEVWDLRQVFDEHGSGDFHPAWSPFPELSAVRFTAEYYGSEPHGRVLTIAEAEPLSGSPDPALLHAVADIAAHLPSP</sequence>